<evidence type="ECO:0000256" key="6">
    <source>
        <dbReference type="ARBA" id="ARBA00022741"/>
    </source>
</evidence>
<name>A0A9E8A4N6_9HYPH</name>
<accession>A0A9E8A4N6</accession>
<comment type="catalytic activity">
    <reaction evidence="10">
        <text>L-cysteine + L-glutamate + ATP = gamma-L-glutamyl-L-cysteine + ADP + phosphate + H(+)</text>
        <dbReference type="Rhea" id="RHEA:13285"/>
        <dbReference type="ChEBI" id="CHEBI:15378"/>
        <dbReference type="ChEBI" id="CHEBI:29985"/>
        <dbReference type="ChEBI" id="CHEBI:30616"/>
        <dbReference type="ChEBI" id="CHEBI:35235"/>
        <dbReference type="ChEBI" id="CHEBI:43474"/>
        <dbReference type="ChEBI" id="CHEBI:58173"/>
        <dbReference type="ChEBI" id="CHEBI:456216"/>
        <dbReference type="EC" id="6.3.2.2"/>
    </reaction>
</comment>
<keyword evidence="6 10" id="KW-0547">Nucleotide-binding</keyword>
<evidence type="ECO:0000256" key="3">
    <source>
        <dbReference type="ARBA" id="ARBA00011153"/>
    </source>
</evidence>
<keyword evidence="9" id="KW-1015">Disulfide bond</keyword>
<comment type="similarity">
    <text evidence="10">Belongs to the glutamate--cysteine ligase type 2 family. EgtA subfamily.</text>
</comment>
<organism evidence="11">
    <name type="scientific">Bosea sp. NBC_00436</name>
    <dbReference type="NCBI Taxonomy" id="2969620"/>
    <lineage>
        <taxon>Bacteria</taxon>
        <taxon>Pseudomonadati</taxon>
        <taxon>Pseudomonadota</taxon>
        <taxon>Alphaproteobacteria</taxon>
        <taxon>Hyphomicrobiales</taxon>
        <taxon>Boseaceae</taxon>
        <taxon>Bosea</taxon>
    </lineage>
</organism>
<proteinExistence type="inferred from homology"/>
<evidence type="ECO:0000256" key="7">
    <source>
        <dbReference type="ARBA" id="ARBA00022840"/>
    </source>
</evidence>
<dbReference type="GO" id="GO:0006750">
    <property type="term" value="P:glutathione biosynthetic process"/>
    <property type="evidence" value="ECO:0007669"/>
    <property type="project" value="UniProtKB-UniRule"/>
</dbReference>
<comment type="function">
    <text evidence="10">Catalyzes the synthesis of gamma-glutamylcysteine (gamma-GC).</text>
</comment>
<keyword evidence="4 10" id="KW-0436">Ligase</keyword>
<dbReference type="Gene3D" id="3.30.590.20">
    <property type="match status" value="1"/>
</dbReference>
<evidence type="ECO:0000256" key="4">
    <source>
        <dbReference type="ARBA" id="ARBA00022598"/>
    </source>
</evidence>
<evidence type="ECO:0000313" key="11">
    <source>
        <dbReference type="EMBL" id="UZF87590.1"/>
    </source>
</evidence>
<dbReference type="InterPro" id="IPR006336">
    <property type="entry name" value="GCS2"/>
</dbReference>
<evidence type="ECO:0000256" key="10">
    <source>
        <dbReference type="PIRNR" id="PIRNR017901"/>
    </source>
</evidence>
<comment type="subunit">
    <text evidence="3">Homodimer or monomer when oxidized or reduced, respectively.</text>
</comment>
<dbReference type="PANTHER" id="PTHR34378">
    <property type="entry name" value="GLUTAMATE--CYSTEINE LIGASE, CHLOROPLASTIC"/>
    <property type="match status" value="1"/>
</dbReference>
<reference evidence="11" key="1">
    <citation type="submission" date="2022-08" db="EMBL/GenBank/DDBJ databases">
        <title>Complete Genome Sequences of 2 Bosea sp. soil isolates.</title>
        <authorList>
            <person name="Alvarez Arevalo M."/>
            <person name="Sterndorff E.B."/>
            <person name="Faurdal D."/>
            <person name="Joergensen T.S."/>
            <person name="Weber T."/>
        </authorList>
    </citation>
    <scope>NUCLEOTIDE SEQUENCE</scope>
    <source>
        <strain evidence="11">NBC_00436</strain>
    </source>
</reference>
<comment type="pathway">
    <text evidence="1">Sulfur metabolism; glutathione biosynthesis; glutathione from L-cysteine and L-glutamate: step 1/2.</text>
</comment>
<evidence type="ECO:0000256" key="8">
    <source>
        <dbReference type="ARBA" id="ARBA00022946"/>
    </source>
</evidence>
<evidence type="ECO:0000256" key="2">
    <source>
        <dbReference type="ARBA" id="ARBA00010253"/>
    </source>
</evidence>
<keyword evidence="8" id="KW-0809">Transit peptide</keyword>
<keyword evidence="7 10" id="KW-0067">ATP-binding</keyword>
<dbReference type="PANTHER" id="PTHR34378:SF1">
    <property type="entry name" value="GLUTAMATE--CYSTEINE LIGASE, CHLOROPLASTIC"/>
    <property type="match status" value="1"/>
</dbReference>
<dbReference type="EMBL" id="CP102774">
    <property type="protein sequence ID" value="UZF87590.1"/>
    <property type="molecule type" value="Genomic_DNA"/>
</dbReference>
<gene>
    <name evidence="11" type="ORF">NWE54_02000</name>
</gene>
<evidence type="ECO:0000256" key="9">
    <source>
        <dbReference type="ARBA" id="ARBA00023157"/>
    </source>
</evidence>
<dbReference type="NCBIfam" id="TIGR01436">
    <property type="entry name" value="glu_cys_lig_pln"/>
    <property type="match status" value="1"/>
</dbReference>
<dbReference type="InterPro" id="IPR011556">
    <property type="entry name" value="Glut_cys_lig_pln_type"/>
</dbReference>
<dbReference type="SUPFAM" id="SSF55931">
    <property type="entry name" value="Glutamine synthetase/guanido kinase"/>
    <property type="match status" value="1"/>
</dbReference>
<dbReference type="PIRSF" id="PIRSF017901">
    <property type="entry name" value="GCL"/>
    <property type="match status" value="1"/>
</dbReference>
<protein>
    <recommendedName>
        <fullName evidence="10">Glutamate--cysteine ligase</fullName>
        <ecNumber evidence="10">6.3.2.2</ecNumber>
    </recommendedName>
</protein>
<dbReference type="GO" id="GO:0005524">
    <property type="term" value="F:ATP binding"/>
    <property type="evidence" value="ECO:0007669"/>
    <property type="project" value="UniProtKB-UniRule"/>
</dbReference>
<dbReference type="AlphaFoldDB" id="A0A9E8A4N6"/>
<dbReference type="InterPro" id="IPR014746">
    <property type="entry name" value="Gln_synth/guanido_kin_cat_dom"/>
</dbReference>
<keyword evidence="5" id="KW-0317">Glutathione biosynthesis</keyword>
<evidence type="ECO:0000256" key="1">
    <source>
        <dbReference type="ARBA" id="ARBA00005006"/>
    </source>
</evidence>
<dbReference type="GO" id="GO:0004357">
    <property type="term" value="F:glutamate-cysteine ligase activity"/>
    <property type="evidence" value="ECO:0007669"/>
    <property type="project" value="UniProtKB-UniRule"/>
</dbReference>
<dbReference type="Pfam" id="PF04107">
    <property type="entry name" value="GCS2"/>
    <property type="match status" value="1"/>
</dbReference>
<sequence>MARDVSDSTPIGSKAELIAWIAAGEKPVSSFRIGTEHEKFPFYRSDLAPVPYEGRGGAGGIRALLEGMQQRLGWEPIVDAGHIIGLAGPDGGGAISLEPGGQFELSGAPLATLHETEAELQAHLADVKAVAVPHDIGFVALGASPLWTRAETPVMPKGRYKIMANYMPKVGTMGLDMMFRTSTVQVNLDFASEADMVRKLRVSLALQPLSTALFASSPFLERKLNGFQSMRSEIWRDTDKARSGMLAFAFDEGMSYEGYVDWALDVPMYFVKRGDTYHDVAGASFRDLLAGRLPQLPGEKATMSDWANHLSTLFPEVRLKRFLEMRGCDAGPPDMLTAMPAFWVGLLYDTTSLDAAWDLVKGWSTAERQALRDAVPREGLAASIGGRKLAEIAAEVLELSRAGLARRALKNAAGEDETRFLAPLKAILERGQNLAQVLEARYRDAWNGKVEPVMTEMAL</sequence>
<comment type="similarity">
    <text evidence="2">Belongs to the carboxylate-amine ligase family. Glutamate--cysteine ligase type 2 subfamily.</text>
</comment>
<dbReference type="EC" id="6.3.2.2" evidence="10"/>
<evidence type="ECO:0000256" key="5">
    <source>
        <dbReference type="ARBA" id="ARBA00022684"/>
    </source>
</evidence>
<dbReference type="InterPro" id="IPR035434">
    <property type="entry name" value="GCL_bact_plant"/>
</dbReference>